<keyword evidence="8" id="KW-1185">Reference proteome</keyword>
<dbReference type="Proteomes" id="UP000283530">
    <property type="component" value="Unassembled WGS sequence"/>
</dbReference>
<dbReference type="InterPro" id="IPR032872">
    <property type="entry name" value="WAK_assoc_C"/>
</dbReference>
<feature type="chain" id="PRO_5018635120" evidence="4">
    <location>
        <begin position="30"/>
        <end position="289"/>
    </location>
</feature>
<evidence type="ECO:0000259" key="6">
    <source>
        <dbReference type="Pfam" id="PF14380"/>
    </source>
</evidence>
<dbReference type="InterPro" id="IPR025287">
    <property type="entry name" value="WAK_GUB"/>
</dbReference>
<evidence type="ECO:0000259" key="5">
    <source>
        <dbReference type="Pfam" id="PF13947"/>
    </source>
</evidence>
<feature type="domain" description="Wall-associated receptor kinase galacturonan-binding" evidence="5">
    <location>
        <begin position="43"/>
        <end position="112"/>
    </location>
</feature>
<evidence type="ECO:0000256" key="4">
    <source>
        <dbReference type="SAM" id="SignalP"/>
    </source>
</evidence>
<protein>
    <submittedName>
        <fullName evidence="7">LEAF RUST 10 DISEASE-RESISTANCE LOCUS RECEPTOR-LIKE PROTEIN KINASE-like protein 1.2 isoform X6</fullName>
    </submittedName>
</protein>
<keyword evidence="3" id="KW-0325">Glycoprotein</keyword>
<evidence type="ECO:0000256" key="3">
    <source>
        <dbReference type="ARBA" id="ARBA00023180"/>
    </source>
</evidence>
<accession>A0A3S3MYN6</accession>
<evidence type="ECO:0000313" key="7">
    <source>
        <dbReference type="EMBL" id="RWR82060.1"/>
    </source>
</evidence>
<organism evidence="7 8">
    <name type="scientific">Cinnamomum micranthum f. kanehirae</name>
    <dbReference type="NCBI Taxonomy" id="337451"/>
    <lineage>
        <taxon>Eukaryota</taxon>
        <taxon>Viridiplantae</taxon>
        <taxon>Streptophyta</taxon>
        <taxon>Embryophyta</taxon>
        <taxon>Tracheophyta</taxon>
        <taxon>Spermatophyta</taxon>
        <taxon>Magnoliopsida</taxon>
        <taxon>Magnoliidae</taxon>
        <taxon>Laurales</taxon>
        <taxon>Lauraceae</taxon>
        <taxon>Cinnamomum</taxon>
    </lineage>
</organism>
<keyword evidence="7" id="KW-0418">Kinase</keyword>
<comment type="subcellular location">
    <subcellularLocation>
        <location evidence="1">Membrane</location>
        <topology evidence="1">Single-pass membrane protein</topology>
    </subcellularLocation>
</comment>
<keyword evidence="2 4" id="KW-0732">Signal</keyword>
<dbReference type="Pfam" id="PF14380">
    <property type="entry name" value="WAK_assoc"/>
    <property type="match status" value="1"/>
</dbReference>
<dbReference type="PANTHER" id="PTHR33138">
    <property type="entry name" value="OS01G0690200 PROTEIN"/>
    <property type="match status" value="1"/>
</dbReference>
<feature type="domain" description="Wall-associated receptor kinase C-terminal" evidence="6">
    <location>
        <begin position="177"/>
        <end position="276"/>
    </location>
</feature>
<keyword evidence="7" id="KW-0675">Receptor</keyword>
<reference evidence="7 8" key="1">
    <citation type="journal article" date="2019" name="Nat. Plants">
        <title>Stout camphor tree genome fills gaps in understanding of flowering plant genome evolution.</title>
        <authorList>
            <person name="Chaw S.M."/>
            <person name="Liu Y.C."/>
            <person name="Wu Y.W."/>
            <person name="Wang H.Y."/>
            <person name="Lin C.I."/>
            <person name="Wu C.S."/>
            <person name="Ke H.M."/>
            <person name="Chang L.Y."/>
            <person name="Hsu C.Y."/>
            <person name="Yang H.T."/>
            <person name="Sudianto E."/>
            <person name="Hsu M.H."/>
            <person name="Wu K.P."/>
            <person name="Wang L.N."/>
            <person name="Leebens-Mack J.H."/>
            <person name="Tsai I.J."/>
        </authorList>
    </citation>
    <scope>NUCLEOTIDE SEQUENCE [LARGE SCALE GENOMIC DNA]</scope>
    <source>
        <strain evidence="8">cv. Chaw 1501</strain>
        <tissue evidence="7">Young leaves</tissue>
    </source>
</reference>
<sequence length="289" mass="33394">MMNTFPIQYQSLPKSFILLVLLFFMPASASSSTGEVNQPHSDCSPLLFQCGKVQHNISYPFWTKGYPEHCSYEIFFEIKCNPEDNSSEIVIQSHKYHVKEINYENQIVTIVDEDYFDHGRDNSCLRPSRNTTFDSKLLDYYFRRDRIEGDGMLLFLYNCSHNPSEDHLNPFIKSLKCLSVSHQSSSPTFYASKWFIEEEGLMGWGGCQVIEIPILQRNMHRLLFNPDAWTDVLREGFEVKWSAIDPDHRCWNCVRSNGHCGYNADSPTSPTCYCKGKPHLYTCPSGPTY</sequence>
<dbReference type="AlphaFoldDB" id="A0A3S3MYN6"/>
<dbReference type="Pfam" id="PF13947">
    <property type="entry name" value="GUB_WAK_bind"/>
    <property type="match status" value="1"/>
</dbReference>
<gene>
    <name evidence="7" type="ORF">CKAN_01076900</name>
</gene>
<evidence type="ECO:0000256" key="1">
    <source>
        <dbReference type="ARBA" id="ARBA00004167"/>
    </source>
</evidence>
<proteinExistence type="predicted"/>
<evidence type="ECO:0000256" key="2">
    <source>
        <dbReference type="ARBA" id="ARBA00022729"/>
    </source>
</evidence>
<dbReference type="GO" id="GO:0016020">
    <property type="term" value="C:membrane"/>
    <property type="evidence" value="ECO:0007669"/>
    <property type="project" value="UniProtKB-SubCell"/>
</dbReference>
<dbReference type="OrthoDB" id="1513794at2759"/>
<feature type="signal peptide" evidence="4">
    <location>
        <begin position="1"/>
        <end position="29"/>
    </location>
</feature>
<dbReference type="GO" id="GO:0016301">
    <property type="term" value="F:kinase activity"/>
    <property type="evidence" value="ECO:0007669"/>
    <property type="project" value="UniProtKB-KW"/>
</dbReference>
<dbReference type="PANTHER" id="PTHR33138:SF54">
    <property type="entry name" value="OS01G0690900 PROTEIN"/>
    <property type="match status" value="1"/>
</dbReference>
<evidence type="ECO:0000313" key="8">
    <source>
        <dbReference type="Proteomes" id="UP000283530"/>
    </source>
</evidence>
<comment type="caution">
    <text evidence="7">The sequence shown here is derived from an EMBL/GenBank/DDBJ whole genome shotgun (WGS) entry which is preliminary data.</text>
</comment>
<keyword evidence="7" id="KW-0808">Transferase</keyword>
<dbReference type="EMBL" id="QPKB01000004">
    <property type="protein sequence ID" value="RWR82060.1"/>
    <property type="molecule type" value="Genomic_DNA"/>
</dbReference>
<dbReference type="GO" id="GO:0030247">
    <property type="term" value="F:polysaccharide binding"/>
    <property type="evidence" value="ECO:0007669"/>
    <property type="project" value="InterPro"/>
</dbReference>
<name>A0A3S3MYN6_9MAGN</name>
<dbReference type="STRING" id="337451.A0A3S3MYN6"/>